<feature type="transmembrane region" description="Helical" evidence="1">
    <location>
        <begin position="334"/>
        <end position="357"/>
    </location>
</feature>
<organism evidence="2 3">
    <name type="scientific">Cladosporium halotolerans</name>
    <dbReference type="NCBI Taxonomy" id="1052096"/>
    <lineage>
        <taxon>Eukaryota</taxon>
        <taxon>Fungi</taxon>
        <taxon>Dikarya</taxon>
        <taxon>Ascomycota</taxon>
        <taxon>Pezizomycotina</taxon>
        <taxon>Dothideomycetes</taxon>
        <taxon>Dothideomycetidae</taxon>
        <taxon>Cladosporiales</taxon>
        <taxon>Cladosporiaceae</taxon>
        <taxon>Cladosporium</taxon>
    </lineage>
</organism>
<evidence type="ECO:0000313" key="2">
    <source>
        <dbReference type="EMBL" id="KAL1591164.1"/>
    </source>
</evidence>
<keyword evidence="1" id="KW-1133">Transmembrane helix</keyword>
<protein>
    <submittedName>
        <fullName evidence="2">Uncharacterized protein</fullName>
    </submittedName>
</protein>
<keyword evidence="1" id="KW-0472">Membrane</keyword>
<dbReference type="EMBL" id="JAAQHG020000001">
    <property type="protein sequence ID" value="KAL1591164.1"/>
    <property type="molecule type" value="Genomic_DNA"/>
</dbReference>
<dbReference type="Proteomes" id="UP000803884">
    <property type="component" value="Unassembled WGS sequence"/>
</dbReference>
<feature type="transmembrane region" description="Helical" evidence="1">
    <location>
        <begin position="309"/>
        <end position="328"/>
    </location>
</feature>
<name>A0AB34L2D3_9PEZI</name>
<dbReference type="RefSeq" id="XP_069234269.1">
    <property type="nucleotide sequence ID" value="XM_069369019.1"/>
</dbReference>
<feature type="transmembrane region" description="Helical" evidence="1">
    <location>
        <begin position="92"/>
        <end position="111"/>
    </location>
</feature>
<evidence type="ECO:0000313" key="3">
    <source>
        <dbReference type="Proteomes" id="UP000803884"/>
    </source>
</evidence>
<feature type="transmembrane region" description="Helical" evidence="1">
    <location>
        <begin position="143"/>
        <end position="167"/>
    </location>
</feature>
<comment type="caution">
    <text evidence="2">The sequence shown here is derived from an EMBL/GenBank/DDBJ whole genome shotgun (WGS) entry which is preliminary data.</text>
</comment>
<gene>
    <name evidence="2" type="ORF">WHR41_00413</name>
</gene>
<feature type="transmembrane region" description="Helical" evidence="1">
    <location>
        <begin position="234"/>
        <end position="253"/>
    </location>
</feature>
<dbReference type="GeneID" id="96001857"/>
<feature type="transmembrane region" description="Helical" evidence="1">
    <location>
        <begin position="52"/>
        <end position="72"/>
    </location>
</feature>
<proteinExistence type="predicted"/>
<keyword evidence="1" id="KW-0812">Transmembrane</keyword>
<reference evidence="2 3" key="1">
    <citation type="journal article" date="2020" name="Microbiol. Resour. Announc.">
        <title>Draft Genome Sequence of a Cladosporium Species Isolated from the Mesophotic Ascidian Didemnum maculosum.</title>
        <authorList>
            <person name="Gioti A."/>
            <person name="Siaperas R."/>
            <person name="Nikolaivits E."/>
            <person name="Le Goff G."/>
            <person name="Ouazzani J."/>
            <person name="Kotoulas G."/>
            <person name="Topakas E."/>
        </authorList>
    </citation>
    <scope>NUCLEOTIDE SEQUENCE [LARGE SCALE GENOMIC DNA]</scope>
    <source>
        <strain evidence="2 3">TM138-S3</strain>
    </source>
</reference>
<dbReference type="AlphaFoldDB" id="A0AB34L2D3"/>
<sequence>MASHVPFLAVRPDDQFSSEVKTRDFATDPASAAMEPTEAQLPVPSPSRLPSLLRLPLVVVSSLAISAFAYSALADLTGLELAAVSRDLTDDWQVAAVVAWKVVSLLIAFFSGYNWLDLTALTLLSNLPFYYLLNAFYTAHDYAVLPALATDLLSVALPFALFTQASASPTDAKLTKAASREIVRDWQVLSLVTVFGAAIYAVTLYTSAYTWLPVYMVTHFDNLRALHQPRDENLPLQVLLAAPAGLATTRFLFVPAVAASNRLLRAFDAVAAPPKFDSETATLGQTLAYNLGFGADGFSARTRVLAKRTVILVLSSFVNTLVRVFGTIEGTEYVGALGWSALWAGAGLLTGLAYGWVAEE</sequence>
<accession>A0AB34L2D3</accession>
<evidence type="ECO:0000256" key="1">
    <source>
        <dbReference type="SAM" id="Phobius"/>
    </source>
</evidence>
<feature type="transmembrane region" description="Helical" evidence="1">
    <location>
        <begin position="188"/>
        <end position="214"/>
    </location>
</feature>
<keyword evidence="3" id="KW-1185">Reference proteome</keyword>